<dbReference type="SUPFAM" id="SSF52151">
    <property type="entry name" value="FabD/lysophospholipase-like"/>
    <property type="match status" value="1"/>
</dbReference>
<evidence type="ECO:0000259" key="6">
    <source>
        <dbReference type="PROSITE" id="PS51635"/>
    </source>
</evidence>
<evidence type="ECO:0000256" key="4">
    <source>
        <dbReference type="PROSITE-ProRule" id="PRU01161"/>
    </source>
</evidence>
<protein>
    <submittedName>
        <fullName evidence="7">NTE family protein</fullName>
    </submittedName>
</protein>
<evidence type="ECO:0000313" key="8">
    <source>
        <dbReference type="Proteomes" id="UP000318307"/>
    </source>
</evidence>
<dbReference type="GO" id="GO:0016042">
    <property type="term" value="P:lipid catabolic process"/>
    <property type="evidence" value="ECO:0007669"/>
    <property type="project" value="UniProtKB-UniRule"/>
</dbReference>
<dbReference type="Gene3D" id="3.40.1090.10">
    <property type="entry name" value="Cytosolic phospholipase A2 catalytic domain"/>
    <property type="match status" value="2"/>
</dbReference>
<keyword evidence="5" id="KW-0812">Transmembrane</keyword>
<feature type="short sequence motif" description="GXSXG" evidence="4">
    <location>
        <begin position="108"/>
        <end position="112"/>
    </location>
</feature>
<dbReference type="GO" id="GO:0016787">
    <property type="term" value="F:hydrolase activity"/>
    <property type="evidence" value="ECO:0007669"/>
    <property type="project" value="UniProtKB-UniRule"/>
</dbReference>
<organism evidence="7 8">
    <name type="scientific">Desulfobotulus alkaliphilus</name>
    <dbReference type="NCBI Taxonomy" id="622671"/>
    <lineage>
        <taxon>Bacteria</taxon>
        <taxon>Pseudomonadati</taxon>
        <taxon>Thermodesulfobacteriota</taxon>
        <taxon>Desulfobacteria</taxon>
        <taxon>Desulfobacterales</taxon>
        <taxon>Desulfobacteraceae</taxon>
        <taxon>Desulfobotulus</taxon>
    </lineage>
</organism>
<dbReference type="InterPro" id="IPR016035">
    <property type="entry name" value="Acyl_Trfase/lysoPLipase"/>
</dbReference>
<feature type="active site" description="Nucleophile" evidence="4">
    <location>
        <position position="110"/>
    </location>
</feature>
<reference evidence="7 8" key="1">
    <citation type="submission" date="2019-07" db="EMBL/GenBank/DDBJ databases">
        <title>Genome sequencing of 100 strains of the haloalkaliphilic chemolithoautotrophic sulfur-oxidizing bacterium Thioalkalivibrio.</title>
        <authorList>
            <person name="Muyzer G."/>
        </authorList>
    </citation>
    <scope>NUCLEOTIDE SEQUENCE [LARGE SCALE GENOMIC DNA]</scope>
    <source>
        <strain evidence="7 8">ASO4-4</strain>
    </source>
</reference>
<keyword evidence="8" id="KW-1185">Reference proteome</keyword>
<dbReference type="PANTHER" id="PTHR14226">
    <property type="entry name" value="NEUROPATHY TARGET ESTERASE/SWISS CHEESE D.MELANOGASTER"/>
    <property type="match status" value="1"/>
</dbReference>
<dbReference type="EMBL" id="VLLC01000009">
    <property type="protein sequence ID" value="TWI73058.1"/>
    <property type="molecule type" value="Genomic_DNA"/>
</dbReference>
<evidence type="ECO:0000256" key="3">
    <source>
        <dbReference type="ARBA" id="ARBA00023098"/>
    </source>
</evidence>
<proteinExistence type="predicted"/>
<accession>A0A562RVR7</accession>
<feature type="short sequence motif" description="DGA/G" evidence="4">
    <location>
        <begin position="240"/>
        <end position="242"/>
    </location>
</feature>
<evidence type="ECO:0000256" key="5">
    <source>
        <dbReference type="SAM" id="Phobius"/>
    </source>
</evidence>
<dbReference type="InterPro" id="IPR002641">
    <property type="entry name" value="PNPLA_dom"/>
</dbReference>
<evidence type="ECO:0000313" key="7">
    <source>
        <dbReference type="EMBL" id="TWI73058.1"/>
    </source>
</evidence>
<comment type="caution">
    <text evidence="7">The sequence shown here is derived from an EMBL/GenBank/DDBJ whole genome shotgun (WGS) entry which is preliminary data.</text>
</comment>
<feature type="active site" description="Proton acceptor" evidence="4">
    <location>
        <position position="240"/>
    </location>
</feature>
<dbReference type="RefSeq" id="WP_222427569.1">
    <property type="nucleotide sequence ID" value="NZ_VLLC01000009.1"/>
</dbReference>
<dbReference type="Pfam" id="PF01734">
    <property type="entry name" value="Patatin"/>
    <property type="match status" value="1"/>
</dbReference>
<keyword evidence="5" id="KW-1133">Transmembrane helix</keyword>
<gene>
    <name evidence="7" type="ORF">LZ24_01469</name>
</gene>
<evidence type="ECO:0000256" key="2">
    <source>
        <dbReference type="ARBA" id="ARBA00022963"/>
    </source>
</evidence>
<dbReference type="AlphaFoldDB" id="A0A562RVR7"/>
<feature type="transmembrane region" description="Helical" evidence="5">
    <location>
        <begin position="47"/>
        <end position="68"/>
    </location>
</feature>
<keyword evidence="3 4" id="KW-0443">Lipid metabolism</keyword>
<keyword evidence="1 4" id="KW-0378">Hydrolase</keyword>
<dbReference type="Proteomes" id="UP000318307">
    <property type="component" value="Unassembled WGS sequence"/>
</dbReference>
<evidence type="ECO:0000256" key="1">
    <source>
        <dbReference type="ARBA" id="ARBA00022801"/>
    </source>
</evidence>
<comment type="caution">
    <text evidence="4">Lacks conserved residue(s) required for the propagation of feature annotation.</text>
</comment>
<sequence>MNEIKKTDKPMAITFRQYLIFRMISRHPKKTGTTTLRGEINQGRIKYSIFMLIICLALSAMIPGGLYAKTSAPTIGLALGSGGATGLSHIAMLEVLDEAGLRPEKIAGSSIGAIIGSLYASGLSGKEIRSLFQTFSGSNTKIFLNLIQGKSGLSLSDLMQLDLENGGLFSSEGLIHFLGEKTGVHRFEELKIPLMVIATDYRTGEEMVFESGNLLTALQASMAVPGLFPPQPVGKSLYIDGGTSNPLPYDHLLESCDIVIAIDVAGKGSHTNGKEIRATDVLFDTFKIMQHSITSSKMKYQQPHIYIRPEVQDIRLLHFNRMESILEQAKPAAENLRESILKLIPETAFAVEEKDQAASPSGEAGY</sequence>
<dbReference type="PROSITE" id="PS51635">
    <property type="entry name" value="PNPLA"/>
    <property type="match status" value="1"/>
</dbReference>
<dbReference type="PANTHER" id="PTHR14226:SF76">
    <property type="entry name" value="NTE FAMILY PROTEIN RSSA"/>
    <property type="match status" value="1"/>
</dbReference>
<keyword evidence="5" id="KW-0472">Membrane</keyword>
<keyword evidence="2 4" id="KW-0442">Lipid degradation</keyword>
<feature type="domain" description="PNPLA" evidence="6">
    <location>
        <begin position="77"/>
        <end position="253"/>
    </location>
</feature>
<dbReference type="InterPro" id="IPR050301">
    <property type="entry name" value="NTE"/>
</dbReference>
<name>A0A562RVR7_9BACT</name>